<dbReference type="Proteomes" id="UP001590950">
    <property type="component" value="Unassembled WGS sequence"/>
</dbReference>
<reference evidence="2 3" key="1">
    <citation type="submission" date="2024-09" db="EMBL/GenBank/DDBJ databases">
        <title>Rethinking Asexuality: The Enigmatic Case of Functional Sexual Genes in Lepraria (Stereocaulaceae).</title>
        <authorList>
            <person name="Doellman M."/>
            <person name="Sun Y."/>
            <person name="Barcenas-Pena A."/>
            <person name="Lumbsch H.T."/>
            <person name="Grewe F."/>
        </authorList>
    </citation>
    <scope>NUCLEOTIDE SEQUENCE [LARGE SCALE GENOMIC DNA]</scope>
    <source>
        <strain evidence="2 3">Mercado 3170</strain>
    </source>
</reference>
<evidence type="ECO:0000256" key="1">
    <source>
        <dbReference type="SAM" id="MobiDB-lite"/>
    </source>
</evidence>
<protein>
    <submittedName>
        <fullName evidence="2">Uncharacterized protein</fullName>
    </submittedName>
</protein>
<sequence length="67" mass="7682">MSYEDLEYARAKRAAKEKAMVDKGKGKRGRKRKRPTPEEGSPVSMDNETLEPMKAPAPWRAQVARMY</sequence>
<comment type="caution">
    <text evidence="2">The sequence shown here is derived from an EMBL/GenBank/DDBJ whole genome shotgun (WGS) entry which is preliminary data.</text>
</comment>
<feature type="compositionally biased region" description="Basic and acidic residues" evidence="1">
    <location>
        <begin position="12"/>
        <end position="24"/>
    </location>
</feature>
<keyword evidence="3" id="KW-1185">Reference proteome</keyword>
<evidence type="ECO:0000313" key="2">
    <source>
        <dbReference type="EMBL" id="KAL2037792.1"/>
    </source>
</evidence>
<evidence type="ECO:0000313" key="3">
    <source>
        <dbReference type="Proteomes" id="UP001590950"/>
    </source>
</evidence>
<dbReference type="EMBL" id="JBEFKJ010000037">
    <property type="protein sequence ID" value="KAL2037792.1"/>
    <property type="molecule type" value="Genomic_DNA"/>
</dbReference>
<name>A0ABR3ZW09_9LECA</name>
<proteinExistence type="predicted"/>
<accession>A0ABR3ZW09</accession>
<feature type="region of interest" description="Disordered" evidence="1">
    <location>
        <begin position="12"/>
        <end position="57"/>
    </location>
</feature>
<organism evidence="2 3">
    <name type="scientific">Stereocaulon virgatum</name>
    <dbReference type="NCBI Taxonomy" id="373712"/>
    <lineage>
        <taxon>Eukaryota</taxon>
        <taxon>Fungi</taxon>
        <taxon>Dikarya</taxon>
        <taxon>Ascomycota</taxon>
        <taxon>Pezizomycotina</taxon>
        <taxon>Lecanoromycetes</taxon>
        <taxon>OSLEUM clade</taxon>
        <taxon>Lecanoromycetidae</taxon>
        <taxon>Lecanorales</taxon>
        <taxon>Lecanorineae</taxon>
        <taxon>Stereocaulaceae</taxon>
        <taxon>Stereocaulon</taxon>
    </lineage>
</organism>
<gene>
    <name evidence="2" type="ORF">N7G274_009517</name>
</gene>
<feature type="compositionally biased region" description="Basic residues" evidence="1">
    <location>
        <begin position="25"/>
        <end position="34"/>
    </location>
</feature>